<proteinExistence type="predicted"/>
<feature type="non-terminal residue" evidence="1">
    <location>
        <position position="1"/>
    </location>
</feature>
<sequence>VASLLGAFSELGYSSPLLRAALEHALLRVASAIPPASCTEAVQGAVDAGMSVRSTAVRSLLKRCTSQLRQLPEKDAEKLRDLAGAILKEAEEEVLQSQLFREAVATQLGPTVSSG</sequence>
<evidence type="ECO:0000313" key="1">
    <source>
        <dbReference type="EMBL" id="OLP78465.1"/>
    </source>
</evidence>
<dbReference type="Proteomes" id="UP000186817">
    <property type="component" value="Unassembled WGS sequence"/>
</dbReference>
<organism evidence="1 2">
    <name type="scientific">Symbiodinium microadriaticum</name>
    <name type="common">Dinoflagellate</name>
    <name type="synonym">Zooxanthella microadriatica</name>
    <dbReference type="NCBI Taxonomy" id="2951"/>
    <lineage>
        <taxon>Eukaryota</taxon>
        <taxon>Sar</taxon>
        <taxon>Alveolata</taxon>
        <taxon>Dinophyceae</taxon>
        <taxon>Suessiales</taxon>
        <taxon>Symbiodiniaceae</taxon>
        <taxon>Symbiodinium</taxon>
    </lineage>
</organism>
<gene>
    <name evidence="1" type="ORF">AK812_SmicGene41349</name>
</gene>
<reference evidence="1 2" key="1">
    <citation type="submission" date="2016-02" db="EMBL/GenBank/DDBJ databases">
        <title>Genome analysis of coral dinoflagellate symbionts highlights evolutionary adaptations to a symbiotic lifestyle.</title>
        <authorList>
            <person name="Aranda M."/>
            <person name="Li Y."/>
            <person name="Liew Y.J."/>
            <person name="Baumgarten S."/>
            <person name="Simakov O."/>
            <person name="Wilson M."/>
            <person name="Piel J."/>
            <person name="Ashoor H."/>
            <person name="Bougouffa S."/>
            <person name="Bajic V.B."/>
            <person name="Ryu T."/>
            <person name="Ravasi T."/>
            <person name="Bayer T."/>
            <person name="Micklem G."/>
            <person name="Kim H."/>
            <person name="Bhak J."/>
            <person name="Lajeunesse T.C."/>
            <person name="Voolstra C.R."/>
        </authorList>
    </citation>
    <scope>NUCLEOTIDE SEQUENCE [LARGE SCALE GENOMIC DNA]</scope>
    <source>
        <strain evidence="1 2">CCMP2467</strain>
    </source>
</reference>
<dbReference type="EMBL" id="LSRX01001608">
    <property type="protein sequence ID" value="OLP78465.1"/>
    <property type="molecule type" value="Genomic_DNA"/>
</dbReference>
<evidence type="ECO:0000313" key="2">
    <source>
        <dbReference type="Proteomes" id="UP000186817"/>
    </source>
</evidence>
<name>A0A1Q9C6E9_SYMMI</name>
<comment type="caution">
    <text evidence="1">The sequence shown here is derived from an EMBL/GenBank/DDBJ whole genome shotgun (WGS) entry which is preliminary data.</text>
</comment>
<keyword evidence="2" id="KW-1185">Reference proteome</keyword>
<accession>A0A1Q9C6E9</accession>
<protein>
    <submittedName>
        <fullName evidence="1">Uncharacterized protein</fullName>
    </submittedName>
</protein>
<dbReference type="AlphaFoldDB" id="A0A1Q9C6E9"/>